<keyword evidence="3" id="KW-1185">Reference proteome</keyword>
<sequence length="201" mass="23661">MTTMWNQEEINEYQNIFDLTNSFIGKQINHLIFFLDDEDIDYNEQDNIYGKSLLNGVEIVLNNEKYYLGNYFFATHYNGLNLKKGNITEFEFIENKTSKNYPSKFLNETIIDAKIYWHKAFAGKYFVPIEITFETIKHFIQFSAIEVNFGEVNTELTDELLVIENKLIAEKLNLGEFGIENNGRKFFRNIDEIKEAEKNIA</sequence>
<dbReference type="EMBL" id="JACXXP010000045">
    <property type="protein sequence ID" value="MBD3906943.1"/>
    <property type="molecule type" value="Genomic_DNA"/>
</dbReference>
<comment type="caution">
    <text evidence="2">The sequence shown here is derived from an EMBL/GenBank/DDBJ whole genome shotgun (WGS) entry which is preliminary data.</text>
</comment>
<dbReference type="Proteomes" id="UP000603715">
    <property type="component" value="Unassembled WGS sequence"/>
</dbReference>
<organism evidence="2 4">
    <name type="scientific">Chryseobacterium muglaense</name>
    <dbReference type="NCBI Taxonomy" id="2893752"/>
    <lineage>
        <taxon>Bacteria</taxon>
        <taxon>Pseudomonadati</taxon>
        <taxon>Bacteroidota</taxon>
        <taxon>Flavobacteriia</taxon>
        <taxon>Flavobacteriales</taxon>
        <taxon>Weeksellaceae</taxon>
        <taxon>Chryseobacterium group</taxon>
        <taxon>Chryseobacterium</taxon>
    </lineage>
</organism>
<evidence type="ECO:0000313" key="4">
    <source>
        <dbReference type="Proteomes" id="UP001107960"/>
    </source>
</evidence>
<evidence type="ECO:0000313" key="3">
    <source>
        <dbReference type="Proteomes" id="UP000603715"/>
    </source>
</evidence>
<dbReference type="Proteomes" id="UP001107960">
    <property type="component" value="Unassembled WGS sequence"/>
</dbReference>
<proteinExistence type="predicted"/>
<dbReference type="EMBL" id="JAJJML010000001">
    <property type="protein sequence ID" value="MCC9033727.1"/>
    <property type="molecule type" value="Genomic_DNA"/>
</dbReference>
<reference evidence="2" key="1">
    <citation type="submission" date="2021-11" db="EMBL/GenBank/DDBJ databases">
        <title>Description of novel Chryseobacterium species.</title>
        <authorList>
            <person name="Saticioglu I.B."/>
            <person name="Ay H."/>
            <person name="Altun S."/>
            <person name="Duman M."/>
        </authorList>
    </citation>
    <scope>NUCLEOTIDE SEQUENCE</scope>
    <source>
        <strain evidence="2">C-39</strain>
    </source>
</reference>
<evidence type="ECO:0000313" key="1">
    <source>
        <dbReference type="EMBL" id="MBD3906943.1"/>
    </source>
</evidence>
<dbReference type="RefSeq" id="WP_191181313.1">
    <property type="nucleotide sequence ID" value="NZ_JACXXP010000045.1"/>
</dbReference>
<gene>
    <name evidence="1" type="ORF">IEW27_20360</name>
    <name evidence="2" type="ORF">LNP80_05565</name>
</gene>
<dbReference type="AlphaFoldDB" id="A0A9Q3YSE3"/>
<protein>
    <submittedName>
        <fullName evidence="2">Uncharacterized protein</fullName>
    </submittedName>
</protein>
<reference evidence="1" key="3">
    <citation type="submission" date="2024-05" db="EMBL/GenBank/DDBJ databases">
        <title>Description of novel Chryseobacterium sp. strain C-2.</title>
        <authorList>
            <person name="Saticioglu I.B."/>
        </authorList>
    </citation>
    <scope>NUCLEOTIDE SEQUENCE</scope>
    <source>
        <strain evidence="1">C-2</strain>
    </source>
</reference>
<name>A0A9Q3YSE3_9FLAO</name>
<evidence type="ECO:0000313" key="2">
    <source>
        <dbReference type="EMBL" id="MCC9033727.1"/>
    </source>
</evidence>
<accession>A0A9Q3YSE3</accession>
<reference evidence="3" key="2">
    <citation type="submission" date="2023-07" db="EMBL/GenBank/DDBJ databases">
        <title>Description of novel Chryseobacterium sp. strain C-2.</title>
        <authorList>
            <person name="Saticioglu I.B."/>
        </authorList>
    </citation>
    <scope>NUCLEOTIDE SEQUENCE [LARGE SCALE GENOMIC DNA]</scope>
    <source>
        <strain evidence="3">C-2</strain>
    </source>
</reference>